<dbReference type="AlphaFoldDB" id="A0A7H1MD32"/>
<dbReference type="PANTHER" id="PTHR38767:SF1">
    <property type="entry name" value="DNA POLYMERASE III SUBUNIT CHI"/>
    <property type="match status" value="1"/>
</dbReference>
<dbReference type="GO" id="GO:0003677">
    <property type="term" value="F:DNA binding"/>
    <property type="evidence" value="ECO:0007669"/>
    <property type="project" value="InterPro"/>
</dbReference>
<dbReference type="GO" id="GO:0006260">
    <property type="term" value="P:DNA replication"/>
    <property type="evidence" value="ECO:0007669"/>
    <property type="project" value="InterPro"/>
</dbReference>
<dbReference type="SUPFAM" id="SSF102400">
    <property type="entry name" value="DNA polymerase III chi subunit"/>
    <property type="match status" value="1"/>
</dbReference>
<accession>A0A7H1MD32</accession>
<dbReference type="InterPro" id="IPR007459">
    <property type="entry name" value="DNA_pol3_chi"/>
</dbReference>
<dbReference type="GO" id="GO:0003887">
    <property type="term" value="F:DNA-directed DNA polymerase activity"/>
    <property type="evidence" value="ECO:0007669"/>
    <property type="project" value="InterPro"/>
</dbReference>
<gene>
    <name evidence="1" type="ORF">H7A79_1197</name>
</gene>
<dbReference type="Proteomes" id="UP000516412">
    <property type="component" value="Chromosome"/>
</dbReference>
<dbReference type="EMBL" id="CP060414">
    <property type="protein sequence ID" value="QNT59547.1"/>
    <property type="molecule type" value="Genomic_DNA"/>
</dbReference>
<dbReference type="Gene3D" id="3.40.50.10110">
    <property type="entry name" value="DNA polymerase III subunit chi"/>
    <property type="match status" value="1"/>
</dbReference>
<evidence type="ECO:0000313" key="2">
    <source>
        <dbReference type="Proteomes" id="UP000516412"/>
    </source>
</evidence>
<keyword evidence="2" id="KW-1185">Reference proteome</keyword>
<reference evidence="1" key="1">
    <citation type="submission" date="2024-06" db="EMBL/GenBank/DDBJ databases">
        <title>Complete Genome Sequence of mouse commensal type strain Neisseria musculi.</title>
        <authorList>
            <person name="Thapa E."/>
            <person name="Aluvathingal J."/>
            <person name="Nadendla S."/>
            <person name="Mehta A."/>
            <person name="Tettelin H."/>
            <person name="Weyand N.J."/>
        </authorList>
    </citation>
    <scope>NUCLEOTIDE SEQUENCE</scope>
    <source>
        <strain evidence="1">NW831</strain>
    </source>
</reference>
<organism evidence="1 2">
    <name type="scientific">Neisseria musculi</name>
    <dbReference type="NCBI Taxonomy" id="1815583"/>
    <lineage>
        <taxon>Bacteria</taxon>
        <taxon>Pseudomonadati</taxon>
        <taxon>Pseudomonadota</taxon>
        <taxon>Betaproteobacteria</taxon>
        <taxon>Neisseriales</taxon>
        <taxon>Neisseriaceae</taxon>
        <taxon>Neisseria</taxon>
    </lineage>
</organism>
<proteinExistence type="predicted"/>
<dbReference type="InterPro" id="IPR036768">
    <property type="entry name" value="PolIII_chi_sf"/>
</dbReference>
<sequence>MPKATFYTHVGDPAAFVCRLAERAVKSSSRVLLWADSPEAAERLDRQLWQFDPASFLPHELWVHGRALPQNVPLLVSYGEALPETAPGTIVLNVSADFWCYAPARPARVLEIIGTGLEDLADARERFKAYRKQGFEVEHHNMQGKA</sequence>
<dbReference type="GO" id="GO:0032298">
    <property type="term" value="P:positive regulation of DNA-templated DNA replication initiation"/>
    <property type="evidence" value="ECO:0007669"/>
    <property type="project" value="TreeGrafter"/>
</dbReference>
<protein>
    <submittedName>
        <fullName evidence="1">DNA polymerase III chi subunit HolC family protein</fullName>
    </submittedName>
</protein>
<dbReference type="KEGG" id="nmus:H7A79_1197"/>
<dbReference type="PANTHER" id="PTHR38767">
    <property type="entry name" value="DNA POLYMERASE III SUBUNIT CHI"/>
    <property type="match status" value="1"/>
</dbReference>
<dbReference type="Pfam" id="PF04364">
    <property type="entry name" value="DNA_pol3_chi"/>
    <property type="match status" value="1"/>
</dbReference>
<dbReference type="RefSeq" id="WP_187001434.1">
    <property type="nucleotide sequence ID" value="NZ_CP060414.2"/>
</dbReference>
<name>A0A7H1MD32_9NEIS</name>
<evidence type="ECO:0000313" key="1">
    <source>
        <dbReference type="EMBL" id="QNT59547.1"/>
    </source>
</evidence>